<dbReference type="Gene3D" id="3.60.21.10">
    <property type="match status" value="1"/>
</dbReference>
<dbReference type="CDD" id="cd00840">
    <property type="entry name" value="MPP_Mre11_N"/>
    <property type="match status" value="1"/>
</dbReference>
<dbReference type="RefSeq" id="WP_110100742.1">
    <property type="nucleotide sequence ID" value="NZ_CP122561.1"/>
</dbReference>
<dbReference type="EC" id="3.1.-.-" evidence="3"/>
<dbReference type="AlphaFoldDB" id="A0AAJ6AHN9"/>
<evidence type="ECO:0000256" key="1">
    <source>
        <dbReference type="ARBA" id="ARBA00022801"/>
    </source>
</evidence>
<dbReference type="PANTHER" id="PTHR30337">
    <property type="entry name" value="COMPONENT OF ATP-DEPENDENT DSDNA EXONUCLEASE"/>
    <property type="match status" value="1"/>
</dbReference>
<accession>A0AAJ6AHN9</accession>
<keyword evidence="1 3" id="KW-0378">Hydrolase</keyword>
<dbReference type="InterPro" id="IPR029052">
    <property type="entry name" value="Metallo-depent_PP-like"/>
</dbReference>
<dbReference type="SUPFAM" id="SSF56300">
    <property type="entry name" value="Metallo-dependent phosphatases"/>
    <property type="match status" value="1"/>
</dbReference>
<dbReference type="Proteomes" id="UP001224674">
    <property type="component" value="Chromosome"/>
</dbReference>
<dbReference type="Pfam" id="PF00149">
    <property type="entry name" value="Metallophos"/>
    <property type="match status" value="1"/>
</dbReference>
<dbReference type="EMBL" id="CP122566">
    <property type="protein sequence ID" value="WGH92932.1"/>
    <property type="molecule type" value="Genomic_DNA"/>
</dbReference>
<dbReference type="InterPro" id="IPR041796">
    <property type="entry name" value="Mre11_N"/>
</dbReference>
<feature type="domain" description="Calcineurin-like phosphoesterase" evidence="2">
    <location>
        <begin position="3"/>
        <end position="199"/>
    </location>
</feature>
<reference evidence="3 4" key="1">
    <citation type="submission" date="2023-03" db="EMBL/GenBank/DDBJ databases">
        <title>Complete genome sequences of several Auritidibacter ignavus strains isolated from ear infections.</title>
        <authorList>
            <person name="Baehr T."/>
            <person name="Baumhoegger A.M."/>
        </authorList>
    </citation>
    <scope>NUCLEOTIDE SEQUENCE [LARGE SCALE GENOMIC DNA]</scope>
    <source>
        <strain evidence="3 4">BABAE-6</strain>
    </source>
</reference>
<keyword evidence="4" id="KW-1185">Reference proteome</keyword>
<proteinExistence type="predicted"/>
<evidence type="ECO:0000259" key="2">
    <source>
        <dbReference type="Pfam" id="PF00149"/>
    </source>
</evidence>
<protein>
    <submittedName>
        <fullName evidence="3">DNA repair exonuclease</fullName>
        <ecNumber evidence="3">3.1.-.-</ecNumber>
    </submittedName>
</protein>
<sequence>MTTLALISDLHIGAPVKGVDLPAEQAQADAYQAITNMKVAVLNSGADAVLCAGDIFDRHNPSPQALQTAEDLFASFADAHLPAALIGGNHDAESPLPARLRLPGSAQWIGQGELGRSGPGTLVWEQFGIAIHGQSVRRRNETQDLASGYPRPVKGMWNLGLLHTSLTGYWSHRDCAPTTLETLEASCYDCWVLGHVHRPMVVETHPLIAYPGSVHLHRTGEPGGEGFALLHLTNQDVPQVEFYHVWTSDT</sequence>
<evidence type="ECO:0000313" key="4">
    <source>
        <dbReference type="Proteomes" id="UP001224674"/>
    </source>
</evidence>
<keyword evidence="3" id="KW-0269">Exonuclease</keyword>
<keyword evidence="3" id="KW-0540">Nuclease</keyword>
<dbReference type="InterPro" id="IPR050535">
    <property type="entry name" value="DNA_Repair-Maintenance_Comp"/>
</dbReference>
<dbReference type="InterPro" id="IPR004843">
    <property type="entry name" value="Calcineurin-like_PHP"/>
</dbReference>
<dbReference type="GO" id="GO:0004527">
    <property type="term" value="F:exonuclease activity"/>
    <property type="evidence" value="ECO:0007669"/>
    <property type="project" value="UniProtKB-KW"/>
</dbReference>
<organism evidence="3 4">
    <name type="scientific">Auritidibacter ignavus</name>
    <dbReference type="NCBI Taxonomy" id="678932"/>
    <lineage>
        <taxon>Bacteria</taxon>
        <taxon>Bacillati</taxon>
        <taxon>Actinomycetota</taxon>
        <taxon>Actinomycetes</taxon>
        <taxon>Micrococcales</taxon>
        <taxon>Micrococcaceae</taxon>
        <taxon>Auritidibacter</taxon>
    </lineage>
</organism>
<name>A0AAJ6AHN9_9MICC</name>
<dbReference type="PANTHER" id="PTHR30337:SF7">
    <property type="entry name" value="PHOSPHOESTERASE"/>
    <property type="match status" value="1"/>
</dbReference>
<evidence type="ECO:0000313" key="3">
    <source>
        <dbReference type="EMBL" id="WGH92932.1"/>
    </source>
</evidence>
<gene>
    <name evidence="3" type="ORF">QDX21_11645</name>
</gene>